<sequence length="313" mass="37069">MLTRRHIRTKVMQSIYATKHSNQESLKNEEKFLNKSMQDMLDLFIINLNLLINIQKHASEYYKKGQKKHLATAQDKSPNLKFVNNRLLEKLVNSKVLDKINSQKKLDIWVFDDEYPDLLWKDILKSEAYKLYLESDVDHYDADKNFIIELYQNIIAPNDKLYDYFEDKKLTWIDDLPIVNTSINRFLKFIPKHAKDLKLPDLFKNEDDREFGLNLLRKSLLNEDDYSKDIVKNTQNWDKDRIADLDYILLIMACTEFTKFPSIPIKVTINEYLEIAKDYSTPKSSNFINGLLDKIVKQYKNEDRLNKSGRGLI</sequence>
<dbReference type="Gene3D" id="1.10.940.10">
    <property type="entry name" value="NusB-like"/>
    <property type="match status" value="1"/>
</dbReference>
<evidence type="ECO:0000259" key="6">
    <source>
        <dbReference type="Pfam" id="PF01029"/>
    </source>
</evidence>
<dbReference type="InterPro" id="IPR035926">
    <property type="entry name" value="NusB-like_sf"/>
</dbReference>
<evidence type="ECO:0000313" key="7">
    <source>
        <dbReference type="EMBL" id="TKS56432.1"/>
    </source>
</evidence>
<dbReference type="GO" id="GO:0006353">
    <property type="term" value="P:DNA-templated transcription termination"/>
    <property type="evidence" value="ECO:0007669"/>
    <property type="project" value="InterPro"/>
</dbReference>
<dbReference type="PANTHER" id="PTHR11078:SF3">
    <property type="entry name" value="ANTITERMINATION NUSB DOMAIN-CONTAINING PROTEIN"/>
    <property type="match status" value="1"/>
</dbReference>
<organism evidence="7 8">
    <name type="scientific">Mesohalobacter halotolerans</name>
    <dbReference type="NCBI Taxonomy" id="1883405"/>
    <lineage>
        <taxon>Bacteria</taxon>
        <taxon>Pseudomonadati</taxon>
        <taxon>Bacteroidota</taxon>
        <taxon>Flavobacteriia</taxon>
        <taxon>Flavobacteriales</taxon>
        <taxon>Flavobacteriaceae</taxon>
        <taxon>Mesohalobacter</taxon>
    </lineage>
</organism>
<reference evidence="7 8" key="1">
    <citation type="submission" date="2019-04" db="EMBL/GenBank/DDBJ databases">
        <title>Psychroflexus halotolerans sp. nov., isolated from a marine solar saltern.</title>
        <authorList>
            <person name="Feng X."/>
        </authorList>
    </citation>
    <scope>NUCLEOTIDE SEQUENCE [LARGE SCALE GENOMIC DNA]</scope>
    <source>
        <strain evidence="7 8">WDS2C27</strain>
    </source>
</reference>
<dbReference type="AlphaFoldDB" id="A0A4U5TR55"/>
<dbReference type="InterPro" id="IPR011605">
    <property type="entry name" value="NusB_fam"/>
</dbReference>
<evidence type="ECO:0000256" key="1">
    <source>
        <dbReference type="ARBA" id="ARBA00005952"/>
    </source>
</evidence>
<evidence type="ECO:0000256" key="2">
    <source>
        <dbReference type="ARBA" id="ARBA00022814"/>
    </source>
</evidence>
<keyword evidence="4" id="KW-0805">Transcription regulation</keyword>
<evidence type="ECO:0000313" key="8">
    <source>
        <dbReference type="Proteomes" id="UP000306552"/>
    </source>
</evidence>
<keyword evidence="8" id="KW-1185">Reference proteome</keyword>
<keyword evidence="3" id="KW-0694">RNA-binding</keyword>
<dbReference type="OrthoDB" id="9787568at2"/>
<accession>A0A4U5TR55</accession>
<proteinExistence type="inferred from homology"/>
<dbReference type="GO" id="GO:0005829">
    <property type="term" value="C:cytosol"/>
    <property type="evidence" value="ECO:0007669"/>
    <property type="project" value="TreeGrafter"/>
</dbReference>
<feature type="domain" description="NusB/RsmB/TIM44" evidence="6">
    <location>
        <begin position="203"/>
        <end position="297"/>
    </location>
</feature>
<name>A0A4U5TR55_9FLAO</name>
<dbReference type="InterPro" id="IPR006027">
    <property type="entry name" value="NusB_RsmB_TIM44"/>
</dbReference>
<dbReference type="PANTHER" id="PTHR11078">
    <property type="entry name" value="N UTILIZATION SUBSTANCE PROTEIN B-RELATED"/>
    <property type="match status" value="1"/>
</dbReference>
<evidence type="ECO:0000256" key="3">
    <source>
        <dbReference type="ARBA" id="ARBA00022884"/>
    </source>
</evidence>
<dbReference type="EMBL" id="SWMU01000002">
    <property type="protein sequence ID" value="TKS56432.1"/>
    <property type="molecule type" value="Genomic_DNA"/>
</dbReference>
<comment type="caution">
    <text evidence="7">The sequence shown here is derived from an EMBL/GenBank/DDBJ whole genome shotgun (WGS) entry which is preliminary data.</text>
</comment>
<evidence type="ECO:0000256" key="4">
    <source>
        <dbReference type="ARBA" id="ARBA00023015"/>
    </source>
</evidence>
<dbReference type="Proteomes" id="UP000306552">
    <property type="component" value="Unassembled WGS sequence"/>
</dbReference>
<dbReference type="GO" id="GO:0003723">
    <property type="term" value="F:RNA binding"/>
    <property type="evidence" value="ECO:0007669"/>
    <property type="project" value="UniProtKB-KW"/>
</dbReference>
<comment type="similarity">
    <text evidence="1">Belongs to the NusB family.</text>
</comment>
<dbReference type="SUPFAM" id="SSF48013">
    <property type="entry name" value="NusB-like"/>
    <property type="match status" value="1"/>
</dbReference>
<protein>
    <submittedName>
        <fullName evidence="7">Transcription antitermination protein NusB</fullName>
    </submittedName>
</protein>
<dbReference type="Pfam" id="PF01029">
    <property type="entry name" value="NusB"/>
    <property type="match status" value="1"/>
</dbReference>
<keyword evidence="2" id="KW-0889">Transcription antitermination</keyword>
<evidence type="ECO:0000256" key="5">
    <source>
        <dbReference type="ARBA" id="ARBA00023163"/>
    </source>
</evidence>
<keyword evidence="5" id="KW-0804">Transcription</keyword>
<gene>
    <name evidence="7" type="ORF">FCN74_05145</name>
</gene>
<dbReference type="GO" id="GO:0031564">
    <property type="term" value="P:transcription antitermination"/>
    <property type="evidence" value="ECO:0007669"/>
    <property type="project" value="UniProtKB-KW"/>
</dbReference>